<accession>A0A6J4KRL7</accession>
<dbReference type="Gene3D" id="3.30.1310.10">
    <property type="entry name" value="Nucleoid-associated protein YbaB-like domain"/>
    <property type="match status" value="1"/>
</dbReference>
<dbReference type="InterPro" id="IPR036894">
    <property type="entry name" value="YbaB-like_sf"/>
</dbReference>
<dbReference type="HAMAP" id="MF_00274">
    <property type="entry name" value="DNA_YbaB_EbfC"/>
    <property type="match status" value="1"/>
</dbReference>
<dbReference type="GO" id="GO:0005829">
    <property type="term" value="C:cytosol"/>
    <property type="evidence" value="ECO:0007669"/>
    <property type="project" value="TreeGrafter"/>
</dbReference>
<dbReference type="InterPro" id="IPR004401">
    <property type="entry name" value="YbaB/EbfC"/>
</dbReference>
<keyword evidence="2" id="KW-0963">Cytoplasm</keyword>
<dbReference type="PANTHER" id="PTHR33449:SF1">
    <property type="entry name" value="NUCLEOID-ASSOCIATED PROTEIN YBAB"/>
    <property type="match status" value="1"/>
</dbReference>
<comment type="similarity">
    <text evidence="2">Belongs to the YbaB/EbfC family.</text>
</comment>
<keyword evidence="1 2" id="KW-0238">DNA-binding</keyword>
<evidence type="ECO:0000313" key="4">
    <source>
        <dbReference type="EMBL" id="CAA9312215.1"/>
    </source>
</evidence>
<dbReference type="PANTHER" id="PTHR33449">
    <property type="entry name" value="NUCLEOID-ASSOCIATED PROTEIN YBAB"/>
    <property type="match status" value="1"/>
</dbReference>
<comment type="function">
    <text evidence="2">Binds to DNA and alters its conformation. May be involved in regulation of gene expression, nucleoid organization and DNA protection.</text>
</comment>
<dbReference type="Pfam" id="PF02575">
    <property type="entry name" value="YbaB_DNA_bd"/>
    <property type="match status" value="1"/>
</dbReference>
<dbReference type="GO" id="GO:0043590">
    <property type="term" value="C:bacterial nucleoid"/>
    <property type="evidence" value="ECO:0007669"/>
    <property type="project" value="UniProtKB-UniRule"/>
</dbReference>
<name>A0A6J4KRL7_9BACT</name>
<comment type="subunit">
    <text evidence="2">Homodimer.</text>
</comment>
<dbReference type="EMBL" id="CADCTX010000306">
    <property type="protein sequence ID" value="CAA9312215.1"/>
    <property type="molecule type" value="Genomic_DNA"/>
</dbReference>
<feature type="coiled-coil region" evidence="3">
    <location>
        <begin position="4"/>
        <end position="31"/>
    </location>
</feature>
<evidence type="ECO:0000256" key="1">
    <source>
        <dbReference type="ARBA" id="ARBA00023125"/>
    </source>
</evidence>
<organism evidence="4">
    <name type="scientific">uncultured Gemmatimonadaceae bacterium</name>
    <dbReference type="NCBI Taxonomy" id="246130"/>
    <lineage>
        <taxon>Bacteria</taxon>
        <taxon>Pseudomonadati</taxon>
        <taxon>Gemmatimonadota</taxon>
        <taxon>Gemmatimonadia</taxon>
        <taxon>Gemmatimonadales</taxon>
        <taxon>Gemmatimonadaceae</taxon>
        <taxon>environmental samples</taxon>
    </lineage>
</organism>
<keyword evidence="3" id="KW-0175">Coiled coil</keyword>
<dbReference type="NCBIfam" id="TIGR00103">
    <property type="entry name" value="DNA_YbaB_EbfC"/>
    <property type="match status" value="1"/>
</dbReference>
<dbReference type="SUPFAM" id="SSF82607">
    <property type="entry name" value="YbaB-like"/>
    <property type="match status" value="1"/>
</dbReference>
<comment type="subcellular location">
    <subcellularLocation>
        <location evidence="2">Cytoplasm</location>
        <location evidence="2">Nucleoid</location>
    </subcellularLocation>
</comment>
<dbReference type="PIRSF" id="PIRSF004555">
    <property type="entry name" value="UCP004555"/>
    <property type="match status" value="1"/>
</dbReference>
<proteinExistence type="inferred from homology"/>
<protein>
    <recommendedName>
        <fullName evidence="2">Nucleoid-associated protein AVDCRST_MAG40-1044</fullName>
    </recommendedName>
</protein>
<evidence type="ECO:0000256" key="3">
    <source>
        <dbReference type="SAM" id="Coils"/>
    </source>
</evidence>
<dbReference type="GO" id="GO:0003677">
    <property type="term" value="F:DNA binding"/>
    <property type="evidence" value="ECO:0007669"/>
    <property type="project" value="UniProtKB-UniRule"/>
</dbReference>
<sequence>MADIMKILQQAQEMQGRLQQVQDELQNKTVSAAAGGGMVTVEADGRGQVRRIKIDPSVVDPKDVEMLEDLVLVAVSEAQKKAADLAQGEMGKLAGGMNLPFKLPF</sequence>
<gene>
    <name evidence="4" type="ORF">AVDCRST_MAG40-1044</name>
</gene>
<dbReference type="AlphaFoldDB" id="A0A6J4KRL7"/>
<evidence type="ECO:0000256" key="2">
    <source>
        <dbReference type="HAMAP-Rule" id="MF_00274"/>
    </source>
</evidence>
<reference evidence="4" key="1">
    <citation type="submission" date="2020-02" db="EMBL/GenBank/DDBJ databases">
        <authorList>
            <person name="Meier V. D."/>
        </authorList>
    </citation>
    <scope>NUCLEOTIDE SEQUENCE</scope>
    <source>
        <strain evidence="4">AVDCRST_MAG40</strain>
    </source>
</reference>